<keyword evidence="2" id="KW-0472">Membrane</keyword>
<sequence length="629" mass="71028">MGFFLKGKSKDLEKGKRMSEKEQEMTSKKLGIHVGDSFQDTREIREVLDKSVFREEEPTHSQQAEALEEPVAMEVSEPIRDAKPEAVAEPTQESEQEPEQPLSRMSRRSRKAGVEATKVEASKVEENTEELEADVAVESIRRQSKRPVPLAIPFVLSLLISLLHVGVPFLTRFATNQQSQNLYAGWAMTKGQVPFGDFYGTNGLLYYAINWLGSLAGGHWLLMILQAIALFFSGTYLYRVVRLLVSDKDTANNVQLLFYFLVLGLGFGGTYVTFFSFPILFASMNFILAYLIGHRKDEGFILYGAIAAVAFLIDPMTSALFYFLAFLGLTAFNIKQKRWARGFYQLLATLLGFSLVFYPIGYVTVWNQTFGYAINQVTYVFNALNFSNGQAFSNAIYYGLLALAFGLVSAFLMSFTKQSSSARRIFRFMGWVGSLVVLVVSIGLPEQGAYQLLPMLPFVLPLFAVWFSRDGEASEGTERRGRKKKNKEVWAAYFTSQVFLPLVALVYLLANPVVQDVVLQSGQSSERSAIASYINHHTKSKDTIYAWDATATLYQESDRLAASALLTPTSYLGINENRTNVIQQIDRSEPKYIVVNNQVELTSDMKNLLKENYRLVEKKYRHFKLYQRS</sequence>
<reference evidence="4" key="1">
    <citation type="submission" date="2011-06" db="EMBL/GenBank/DDBJ databases">
        <title>Complete sequence of Streptococcus parasanguinis strain ATCC 15912.</title>
        <authorList>
            <person name="Muzny D."/>
            <person name="Qin X."/>
            <person name="Buhay C."/>
            <person name="Dugan-Rocha S."/>
            <person name="Ding Y."/>
            <person name="Chen G."/>
            <person name="Hawes A."/>
            <person name="Holder M."/>
            <person name="Jhangiani S."/>
            <person name="Johnson A."/>
            <person name="Khan Z."/>
            <person name="Li Z."/>
            <person name="Liu W."/>
            <person name="Liu X."/>
            <person name="Perez L."/>
            <person name="Shen H."/>
            <person name="Wang Q."/>
            <person name="Watt J."/>
            <person name="Xi L."/>
            <person name="Xin Y."/>
            <person name="Zhou J."/>
            <person name="Deng J."/>
            <person name="Jiang H."/>
            <person name="Liu Y."/>
            <person name="Qu J."/>
            <person name="Song X.-Z."/>
            <person name="Zhang L."/>
            <person name="Villasana D."/>
            <person name="Johnson A."/>
            <person name="Liu J."/>
            <person name="Liyanage D."/>
            <person name="Lorensuhewa L."/>
            <person name="Robinson T."/>
            <person name="Song A."/>
            <person name="Song B.-B."/>
            <person name="Dinh H."/>
            <person name="Thornton R."/>
            <person name="Coyle M."/>
            <person name="Francisco L."/>
            <person name="Jackson L."/>
            <person name="Javaid M."/>
            <person name="Korchina V."/>
            <person name="Kovar C."/>
            <person name="Mata R."/>
            <person name="Mathew T."/>
            <person name="Ngo R."/>
            <person name="Nguyen L."/>
            <person name="Nguyen N."/>
            <person name="Okwuonu G."/>
            <person name="Ongeri F."/>
            <person name="Pham C."/>
            <person name="Simmons D."/>
            <person name="Wilczek-Boney K."/>
            <person name="Hale W."/>
            <person name="Jakkamsetti A."/>
            <person name="Pham P."/>
            <person name="Ruth R."/>
            <person name="San Lucas F."/>
            <person name="Warren J."/>
            <person name="Zhang J."/>
            <person name="Zhao Z."/>
            <person name="Zhou C."/>
            <person name="Zhu D."/>
            <person name="Lee S."/>
            <person name="Bess C."/>
            <person name="Blankenburg K."/>
            <person name="Forbes L."/>
            <person name="Fu Q."/>
            <person name="Gubbala S."/>
            <person name="Hirani K."/>
            <person name="Jayaseelan J.C."/>
            <person name="Lara F."/>
            <person name="Munidasa M."/>
            <person name="Palculict T."/>
            <person name="Patil S."/>
            <person name="Pu L.-L."/>
            <person name="Saada N."/>
            <person name="Tang L."/>
            <person name="Weissenberger G."/>
            <person name="Zhu Y."/>
            <person name="Hemphill L."/>
            <person name="Shang Y."/>
            <person name="Youmans B."/>
            <person name="Ayvaz T."/>
            <person name="Ross M."/>
            <person name="Santibanez J."/>
            <person name="Aqrawi P."/>
            <person name="Gross S."/>
            <person name="Joshi V."/>
            <person name="Fowler G."/>
            <person name="Nazareth L."/>
            <person name="Reid J."/>
            <person name="Worley K."/>
            <person name="Petrosino J."/>
            <person name="Highlander S."/>
            <person name="Gibbs R."/>
        </authorList>
    </citation>
    <scope>NUCLEOTIDE SEQUENCE [LARGE SCALE GENOMIC DNA]</scope>
    <source>
        <strain evidence="4">ATCC 15912 / DSM 6778 / CIP 104372 / LMG 14537</strain>
    </source>
</reference>
<keyword evidence="2" id="KW-0812">Transmembrane</keyword>
<feature type="region of interest" description="Disordered" evidence="1">
    <location>
        <begin position="51"/>
        <end position="118"/>
    </location>
</feature>
<accession>F8DFG2</accession>
<evidence type="ECO:0000256" key="2">
    <source>
        <dbReference type="SAM" id="Phobius"/>
    </source>
</evidence>
<feature type="transmembrane region" description="Helical" evidence="2">
    <location>
        <begin position="342"/>
        <end position="360"/>
    </location>
</feature>
<feature type="compositionally biased region" description="Basic and acidic residues" evidence="1">
    <location>
        <begin position="8"/>
        <end position="27"/>
    </location>
</feature>
<dbReference type="Proteomes" id="UP000001502">
    <property type="component" value="Chromosome"/>
</dbReference>
<feature type="transmembrane region" description="Helical" evidence="2">
    <location>
        <begin position="425"/>
        <end position="444"/>
    </location>
</feature>
<feature type="transmembrane region" description="Helical" evidence="2">
    <location>
        <begin position="150"/>
        <end position="170"/>
    </location>
</feature>
<keyword evidence="2" id="KW-1133">Transmembrane helix</keyword>
<evidence type="ECO:0000313" key="4">
    <source>
        <dbReference type="Proteomes" id="UP000001502"/>
    </source>
</evidence>
<gene>
    <name evidence="3" type="ordered locus">HMPREF0833_11393</name>
</gene>
<feature type="transmembrane region" description="Helical" evidence="2">
    <location>
        <begin position="220"/>
        <end position="238"/>
    </location>
</feature>
<feature type="compositionally biased region" description="Basic and acidic residues" evidence="1">
    <location>
        <begin position="77"/>
        <end position="86"/>
    </location>
</feature>
<feature type="transmembrane region" description="Helical" evidence="2">
    <location>
        <begin position="489"/>
        <end position="510"/>
    </location>
</feature>
<dbReference type="AlphaFoldDB" id="F8DFG2"/>
<dbReference type="HOGENOM" id="CLU_039034_0_0_9"/>
<dbReference type="KEGG" id="scp:HMPREF0833_11393"/>
<feature type="transmembrane region" description="Helical" evidence="2">
    <location>
        <begin position="258"/>
        <end position="281"/>
    </location>
</feature>
<evidence type="ECO:0000256" key="1">
    <source>
        <dbReference type="SAM" id="MobiDB-lite"/>
    </source>
</evidence>
<protein>
    <submittedName>
        <fullName evidence="3">Uncharacterized protein</fullName>
    </submittedName>
</protein>
<evidence type="ECO:0000313" key="3">
    <source>
        <dbReference type="EMBL" id="AEH56424.1"/>
    </source>
</evidence>
<name>F8DFG2_STREP</name>
<feature type="transmembrane region" description="Helical" evidence="2">
    <location>
        <begin position="301"/>
        <end position="330"/>
    </location>
</feature>
<dbReference type="EMBL" id="CP002843">
    <property type="protein sequence ID" value="AEH56424.1"/>
    <property type="molecule type" value="Genomic_DNA"/>
</dbReference>
<feature type="transmembrane region" description="Helical" evidence="2">
    <location>
        <begin position="395"/>
        <end position="413"/>
    </location>
</feature>
<proteinExistence type="predicted"/>
<feature type="region of interest" description="Disordered" evidence="1">
    <location>
        <begin position="1"/>
        <end position="34"/>
    </location>
</feature>
<feature type="transmembrane region" description="Helical" evidence="2">
    <location>
        <begin position="450"/>
        <end position="468"/>
    </location>
</feature>
<organism evidence="3 4">
    <name type="scientific">Streptococcus parasanguinis (strain ATCC 15912 / DSM 6778 / CIP 104372 / LMG 14537)</name>
    <dbReference type="NCBI Taxonomy" id="760570"/>
    <lineage>
        <taxon>Bacteria</taxon>
        <taxon>Bacillati</taxon>
        <taxon>Bacillota</taxon>
        <taxon>Bacilli</taxon>
        <taxon>Lactobacillales</taxon>
        <taxon>Streptococcaceae</taxon>
        <taxon>Streptococcus</taxon>
    </lineage>
</organism>